<comment type="caution">
    <text evidence="6">The sequence shown here is derived from an EMBL/GenBank/DDBJ whole genome shotgun (WGS) entry which is preliminary data.</text>
</comment>
<dbReference type="Pfam" id="PF01487">
    <property type="entry name" value="DHquinase_I"/>
    <property type="match status" value="1"/>
</dbReference>
<name>A0A813J254_POLGL</name>
<dbReference type="PANTHER" id="PTHR43699:SF1">
    <property type="entry name" value="3-DEHYDROQUINATE DEHYDRATASE"/>
    <property type="match status" value="1"/>
</dbReference>
<dbReference type="GO" id="GO:0046279">
    <property type="term" value="P:3,4-dihydroxybenzoate biosynthetic process"/>
    <property type="evidence" value="ECO:0007669"/>
    <property type="project" value="TreeGrafter"/>
</dbReference>
<evidence type="ECO:0000256" key="5">
    <source>
        <dbReference type="SAM" id="MobiDB-lite"/>
    </source>
</evidence>
<protein>
    <recommendedName>
        <fullName evidence="2">3-dehydroquinate dehydratase</fullName>
        <ecNumber evidence="2">4.2.1.10</ecNumber>
    </recommendedName>
</protein>
<dbReference type="GO" id="GO:0003855">
    <property type="term" value="F:3-dehydroquinate dehydratase activity"/>
    <property type="evidence" value="ECO:0007669"/>
    <property type="project" value="UniProtKB-EC"/>
</dbReference>
<keyword evidence="3" id="KW-0456">Lyase</keyword>
<dbReference type="Proteomes" id="UP000626109">
    <property type="component" value="Unassembled WGS sequence"/>
</dbReference>
<sequence>MAAAEFRAFQDYVKGRAKAQAEFDGKPQAGLGPFVLIGADRDSALLERLALVAKSIEGAGLSSISHGALSSVATTPTSTVLICANAAAESKEIVQVGGTAVVYVRSSGEREAWACDISSHEFEALAGTDEQIAADFSRLVRVLRCPPAPCLGPGSYFVSLTYPDVSQAMCKGAEWTPPPWVKSGKGDRPLHDGLEVRADLLQSQDPAFVLSQLALVRRQSEGLPIIFTVRSRIQGGNFPNEEAPFWQLTMIGLRFGVEYVDVEAGWSREGRHTFLAMAKRTHPGLRVIGSFHEIQRPLSAVTDQELCSLFTECAYGPQGSVDIVKVVGRAESAQCSIRVNQCAVQMRPHLPDSVNCVIAICTTEAGRLSRALNVMLGPTPVAHPSLPGVAAPGQLSALEIEGIRQTLGLPLNPFRGPDRDIDEAAKRQTSTDKDFKPPERTV</sequence>
<evidence type="ECO:0000256" key="3">
    <source>
        <dbReference type="ARBA" id="ARBA00023239"/>
    </source>
</evidence>
<evidence type="ECO:0000313" key="6">
    <source>
        <dbReference type="EMBL" id="CAE8662099.1"/>
    </source>
</evidence>
<dbReference type="Gene3D" id="3.20.20.70">
    <property type="entry name" value="Aldolase class I"/>
    <property type="match status" value="1"/>
</dbReference>
<comment type="catalytic activity">
    <reaction evidence="1">
        <text>3-dehydroquinate = 3-dehydroshikimate + H2O</text>
        <dbReference type="Rhea" id="RHEA:21096"/>
        <dbReference type="ChEBI" id="CHEBI:15377"/>
        <dbReference type="ChEBI" id="CHEBI:16630"/>
        <dbReference type="ChEBI" id="CHEBI:32364"/>
        <dbReference type="EC" id="4.2.1.10"/>
    </reaction>
</comment>
<proteinExistence type="predicted"/>
<dbReference type="EC" id="4.2.1.10" evidence="2"/>
<dbReference type="InterPro" id="IPR001381">
    <property type="entry name" value="DHquinase_I"/>
</dbReference>
<dbReference type="EMBL" id="CAJNNW010017961">
    <property type="protein sequence ID" value="CAE8662099.1"/>
    <property type="molecule type" value="Genomic_DNA"/>
</dbReference>
<evidence type="ECO:0000256" key="2">
    <source>
        <dbReference type="ARBA" id="ARBA00012060"/>
    </source>
</evidence>
<evidence type="ECO:0000313" key="7">
    <source>
        <dbReference type="Proteomes" id="UP000626109"/>
    </source>
</evidence>
<feature type="compositionally biased region" description="Basic and acidic residues" evidence="5">
    <location>
        <begin position="416"/>
        <end position="442"/>
    </location>
</feature>
<gene>
    <name evidence="6" type="ORF">PGLA2088_LOCUS14726</name>
</gene>
<organism evidence="6 7">
    <name type="scientific">Polarella glacialis</name>
    <name type="common">Dinoflagellate</name>
    <dbReference type="NCBI Taxonomy" id="89957"/>
    <lineage>
        <taxon>Eukaryota</taxon>
        <taxon>Sar</taxon>
        <taxon>Alveolata</taxon>
        <taxon>Dinophyceae</taxon>
        <taxon>Suessiales</taxon>
        <taxon>Suessiaceae</taxon>
        <taxon>Polarella</taxon>
    </lineage>
</organism>
<accession>A0A813J254</accession>
<dbReference type="CDD" id="cd00502">
    <property type="entry name" value="DHQase_I"/>
    <property type="match status" value="1"/>
</dbReference>
<feature type="region of interest" description="Disordered" evidence="5">
    <location>
        <begin position="409"/>
        <end position="442"/>
    </location>
</feature>
<dbReference type="AlphaFoldDB" id="A0A813J254"/>
<keyword evidence="4" id="KW-0704">Schiff base</keyword>
<dbReference type="InterPro" id="IPR050146">
    <property type="entry name" value="Type-I_3-dehydroquinase"/>
</dbReference>
<dbReference type="PANTHER" id="PTHR43699">
    <property type="entry name" value="3-DEHYDROQUINATE DEHYDRATASE"/>
    <property type="match status" value="1"/>
</dbReference>
<dbReference type="SUPFAM" id="SSF51569">
    <property type="entry name" value="Aldolase"/>
    <property type="match status" value="1"/>
</dbReference>
<dbReference type="InterPro" id="IPR013785">
    <property type="entry name" value="Aldolase_TIM"/>
</dbReference>
<reference evidence="6" key="1">
    <citation type="submission" date="2021-02" db="EMBL/GenBank/DDBJ databases">
        <authorList>
            <person name="Dougan E. K."/>
            <person name="Rhodes N."/>
            <person name="Thang M."/>
            <person name="Chan C."/>
        </authorList>
    </citation>
    <scope>NUCLEOTIDE SEQUENCE</scope>
</reference>
<evidence type="ECO:0000256" key="1">
    <source>
        <dbReference type="ARBA" id="ARBA00001864"/>
    </source>
</evidence>
<evidence type="ECO:0000256" key="4">
    <source>
        <dbReference type="ARBA" id="ARBA00023270"/>
    </source>
</evidence>